<sequence>MKKHYLPLLAILLAVFACQKPASNPGPGTGGSTQKFAVNFKVSGFSQVIAGNNARSADTSVLQNVQQLIYVVFDANTKAIVSEQTRTVGDTTFGEFRDSLPVGRYVVTVTGIKDTTGAYRSAFDPPGVALTQQGSDVFYKRAIISVNNSVDANMELDRVVSKLVYQFKGRVPFNAKTVSIWPYIAEDPYALSSFLDFYSGTNMMSQHFIYDRYAYSIPDSLVGREGLTVNTYMMNPTGPISADITITVMDAANNTIGGRGINSVILKNNQTTLLSGYLFDSIPAGGGVQVIVNPNWGIDTIKVDF</sequence>
<dbReference type="PROSITE" id="PS51257">
    <property type="entry name" value="PROKAR_LIPOPROTEIN"/>
    <property type="match status" value="1"/>
</dbReference>
<name>A0A561PRF7_9BACT</name>
<evidence type="ECO:0000313" key="2">
    <source>
        <dbReference type="EMBL" id="TWF40681.1"/>
    </source>
</evidence>
<dbReference type="AlphaFoldDB" id="A0A561PRF7"/>
<dbReference type="RefSeq" id="WP_145670660.1">
    <property type="nucleotide sequence ID" value="NZ_VIWO01000004.1"/>
</dbReference>
<proteinExistence type="predicted"/>
<dbReference type="OrthoDB" id="677880at2"/>
<keyword evidence="3" id="KW-1185">Reference proteome</keyword>
<evidence type="ECO:0008006" key="4">
    <source>
        <dbReference type="Google" id="ProtNLM"/>
    </source>
</evidence>
<reference evidence="2 3" key="1">
    <citation type="submission" date="2019-06" db="EMBL/GenBank/DDBJ databases">
        <title>Sorghum-associated microbial communities from plants grown in Nebraska, USA.</title>
        <authorList>
            <person name="Schachtman D."/>
        </authorList>
    </citation>
    <scope>NUCLEOTIDE SEQUENCE [LARGE SCALE GENOMIC DNA]</scope>
    <source>
        <strain evidence="2 3">1209</strain>
    </source>
</reference>
<comment type="caution">
    <text evidence="2">The sequence shown here is derived from an EMBL/GenBank/DDBJ whole genome shotgun (WGS) entry which is preliminary data.</text>
</comment>
<evidence type="ECO:0000313" key="3">
    <source>
        <dbReference type="Proteomes" id="UP000320811"/>
    </source>
</evidence>
<keyword evidence="1" id="KW-0732">Signal</keyword>
<organism evidence="2 3">
    <name type="scientific">Chitinophaga polysaccharea</name>
    <dbReference type="NCBI Taxonomy" id="1293035"/>
    <lineage>
        <taxon>Bacteria</taxon>
        <taxon>Pseudomonadati</taxon>
        <taxon>Bacteroidota</taxon>
        <taxon>Chitinophagia</taxon>
        <taxon>Chitinophagales</taxon>
        <taxon>Chitinophagaceae</taxon>
        <taxon>Chitinophaga</taxon>
    </lineage>
</organism>
<dbReference type="EMBL" id="VIWO01000004">
    <property type="protein sequence ID" value="TWF40681.1"/>
    <property type="molecule type" value="Genomic_DNA"/>
</dbReference>
<evidence type="ECO:0000256" key="1">
    <source>
        <dbReference type="SAM" id="SignalP"/>
    </source>
</evidence>
<feature type="chain" id="PRO_5022225878" description="Fimbrillin-A associated anchor protein Mfa1/Mfa2" evidence="1">
    <location>
        <begin position="23"/>
        <end position="305"/>
    </location>
</feature>
<accession>A0A561PRF7</accession>
<gene>
    <name evidence="2" type="ORF">FHW36_104364</name>
</gene>
<feature type="signal peptide" evidence="1">
    <location>
        <begin position="1"/>
        <end position="22"/>
    </location>
</feature>
<dbReference type="Proteomes" id="UP000320811">
    <property type="component" value="Unassembled WGS sequence"/>
</dbReference>
<protein>
    <recommendedName>
        <fullName evidence="4">Fimbrillin-A associated anchor protein Mfa1/Mfa2</fullName>
    </recommendedName>
</protein>